<feature type="domain" description="Histidine kinase" evidence="2">
    <location>
        <begin position="154"/>
        <end position="374"/>
    </location>
</feature>
<dbReference type="SMART" id="SM00448">
    <property type="entry name" value="REC"/>
    <property type="match status" value="1"/>
</dbReference>
<dbReference type="SUPFAM" id="SSF47384">
    <property type="entry name" value="Homodimeric domain of signal transducing histidine kinase"/>
    <property type="match status" value="1"/>
</dbReference>
<dbReference type="PROSITE" id="PS50110">
    <property type="entry name" value="RESPONSE_REGULATORY"/>
    <property type="match status" value="1"/>
</dbReference>
<keyword evidence="4" id="KW-0808">Transferase</keyword>
<dbReference type="Pfam" id="PF02518">
    <property type="entry name" value="HATPase_c"/>
    <property type="match status" value="1"/>
</dbReference>
<dbReference type="InterPro" id="IPR036890">
    <property type="entry name" value="HATPase_C_sf"/>
</dbReference>
<dbReference type="InterPro" id="IPR003661">
    <property type="entry name" value="HisK_dim/P_dom"/>
</dbReference>
<dbReference type="PANTHER" id="PTHR43547:SF2">
    <property type="entry name" value="HYBRID SIGNAL TRANSDUCTION HISTIDINE KINASE C"/>
    <property type="match status" value="1"/>
</dbReference>
<dbReference type="PROSITE" id="PS50109">
    <property type="entry name" value="HIS_KIN"/>
    <property type="match status" value="1"/>
</dbReference>
<keyword evidence="1" id="KW-0597">Phosphoprotein</keyword>
<dbReference type="InterPro" id="IPR004358">
    <property type="entry name" value="Sig_transdc_His_kin-like_C"/>
</dbReference>
<sequence length="375" mass="42046">MEINNSEYTVLIVDDVDANVLLLKLLISKAGYKTLSAFNGRDALEVIMKENPDLVLLDIMMPIMDGHEVAKRLKEIPGKEELPIIFLSALNSTEDIVQGFKLGAADYVSKPFNKDELLTRINHQISLIHAKKTIERQTQELKKTIIGRDKLYSVIAHDLRSPIASIRMVMEVLINGISKESVDPEMYDLLIMANRLTDDSFTLLDNLLKWTKSQTGRLNTVFQDDVDIMHLVTGVVEVFRGVARLKNIKINLSGTTNRVARIDIDMAKTALRNLLSNAVKFSYDNSEVDVFVREEEDRVVLDVHDNGAGISKEKQKLLFKTDTHFTSFGTGNEEGSGLGLLLCNEFVKRNGGNLRFTSEEGKGSTFSFDIPTPKK</sequence>
<evidence type="ECO:0000313" key="4">
    <source>
        <dbReference type="EMBL" id="MPM39243.1"/>
    </source>
</evidence>
<name>A0A644ZKN0_9ZZZZ</name>
<keyword evidence="4" id="KW-0418">Kinase</keyword>
<accession>A0A644ZKN0</accession>
<dbReference type="AlphaFoldDB" id="A0A644ZKN0"/>
<comment type="caution">
    <text evidence="4">The sequence shown here is derived from an EMBL/GenBank/DDBJ whole genome shotgun (WGS) entry which is preliminary data.</text>
</comment>
<dbReference type="PRINTS" id="PR00344">
    <property type="entry name" value="BCTRLSENSOR"/>
</dbReference>
<dbReference type="InterPro" id="IPR011006">
    <property type="entry name" value="CheY-like_superfamily"/>
</dbReference>
<dbReference type="Gene3D" id="3.40.50.2300">
    <property type="match status" value="1"/>
</dbReference>
<evidence type="ECO:0000259" key="3">
    <source>
        <dbReference type="PROSITE" id="PS50110"/>
    </source>
</evidence>
<dbReference type="GO" id="GO:0000155">
    <property type="term" value="F:phosphorelay sensor kinase activity"/>
    <property type="evidence" value="ECO:0007669"/>
    <property type="project" value="InterPro"/>
</dbReference>
<feature type="domain" description="Response regulatory" evidence="3">
    <location>
        <begin position="9"/>
        <end position="125"/>
    </location>
</feature>
<dbReference type="SMART" id="SM00387">
    <property type="entry name" value="HATPase_c"/>
    <property type="match status" value="1"/>
</dbReference>
<dbReference type="EC" id="2.7.13.3" evidence="4"/>
<protein>
    <submittedName>
        <fullName evidence="4">Sensor histidine kinase RcsC</fullName>
        <ecNumber evidence="4">2.7.13.3</ecNumber>
    </submittedName>
</protein>
<gene>
    <name evidence="4" type="primary">rcsC_179</name>
    <name evidence="4" type="ORF">SDC9_85876</name>
</gene>
<dbReference type="InterPro" id="IPR005467">
    <property type="entry name" value="His_kinase_dom"/>
</dbReference>
<dbReference type="Gene3D" id="3.30.565.10">
    <property type="entry name" value="Histidine kinase-like ATPase, C-terminal domain"/>
    <property type="match status" value="1"/>
</dbReference>
<dbReference type="EMBL" id="VSSQ01008574">
    <property type="protein sequence ID" value="MPM39243.1"/>
    <property type="molecule type" value="Genomic_DNA"/>
</dbReference>
<proteinExistence type="predicted"/>
<dbReference type="CDD" id="cd00082">
    <property type="entry name" value="HisKA"/>
    <property type="match status" value="1"/>
</dbReference>
<dbReference type="InterPro" id="IPR001789">
    <property type="entry name" value="Sig_transdc_resp-reg_receiver"/>
</dbReference>
<evidence type="ECO:0000256" key="1">
    <source>
        <dbReference type="ARBA" id="ARBA00022553"/>
    </source>
</evidence>
<dbReference type="Gene3D" id="1.10.287.130">
    <property type="match status" value="1"/>
</dbReference>
<dbReference type="PANTHER" id="PTHR43547">
    <property type="entry name" value="TWO-COMPONENT HISTIDINE KINASE"/>
    <property type="match status" value="1"/>
</dbReference>
<evidence type="ECO:0000259" key="2">
    <source>
        <dbReference type="PROSITE" id="PS50109"/>
    </source>
</evidence>
<reference evidence="4" key="1">
    <citation type="submission" date="2019-08" db="EMBL/GenBank/DDBJ databases">
        <authorList>
            <person name="Kucharzyk K."/>
            <person name="Murdoch R.W."/>
            <person name="Higgins S."/>
            <person name="Loffler F."/>
        </authorList>
    </citation>
    <scope>NUCLEOTIDE SEQUENCE</scope>
</reference>
<dbReference type="SUPFAM" id="SSF52172">
    <property type="entry name" value="CheY-like"/>
    <property type="match status" value="1"/>
</dbReference>
<dbReference type="InterPro" id="IPR003594">
    <property type="entry name" value="HATPase_dom"/>
</dbReference>
<dbReference type="SUPFAM" id="SSF55874">
    <property type="entry name" value="ATPase domain of HSP90 chaperone/DNA topoisomerase II/histidine kinase"/>
    <property type="match status" value="1"/>
</dbReference>
<dbReference type="InterPro" id="IPR036097">
    <property type="entry name" value="HisK_dim/P_sf"/>
</dbReference>
<organism evidence="4">
    <name type="scientific">bioreactor metagenome</name>
    <dbReference type="NCBI Taxonomy" id="1076179"/>
    <lineage>
        <taxon>unclassified sequences</taxon>
        <taxon>metagenomes</taxon>
        <taxon>ecological metagenomes</taxon>
    </lineage>
</organism>
<dbReference type="Pfam" id="PF00072">
    <property type="entry name" value="Response_reg"/>
    <property type="match status" value="1"/>
</dbReference>